<keyword evidence="1" id="KW-0472">Membrane</keyword>
<organism evidence="3 4">
    <name type="scientific">Flavobacterium commune</name>
    <dbReference type="NCBI Taxonomy" id="1306519"/>
    <lineage>
        <taxon>Bacteria</taxon>
        <taxon>Pseudomonadati</taxon>
        <taxon>Bacteroidota</taxon>
        <taxon>Flavobacteriia</taxon>
        <taxon>Flavobacteriales</taxon>
        <taxon>Flavobacteriaceae</taxon>
        <taxon>Flavobacterium</taxon>
    </lineage>
</organism>
<dbReference type="Pfam" id="PF01757">
    <property type="entry name" value="Acyl_transf_3"/>
    <property type="match status" value="1"/>
</dbReference>
<feature type="transmembrane region" description="Helical" evidence="1">
    <location>
        <begin position="12"/>
        <end position="29"/>
    </location>
</feature>
<name>A0A1D9P7P7_9FLAO</name>
<dbReference type="STRING" id="1306519.BIW12_03385"/>
<dbReference type="PANTHER" id="PTHR23028">
    <property type="entry name" value="ACETYLTRANSFERASE"/>
    <property type="match status" value="1"/>
</dbReference>
<keyword evidence="4" id="KW-1185">Reference proteome</keyword>
<feature type="domain" description="Acyltransferase 3" evidence="2">
    <location>
        <begin position="9"/>
        <end position="351"/>
    </location>
</feature>
<keyword evidence="1" id="KW-1133">Transmembrane helix</keyword>
<protein>
    <recommendedName>
        <fullName evidence="2">Acyltransferase 3 domain-containing protein</fullName>
    </recommendedName>
</protein>
<feature type="transmembrane region" description="Helical" evidence="1">
    <location>
        <begin position="314"/>
        <end position="334"/>
    </location>
</feature>
<feature type="transmembrane region" description="Helical" evidence="1">
    <location>
        <begin position="255"/>
        <end position="271"/>
    </location>
</feature>
<feature type="transmembrane region" description="Helical" evidence="1">
    <location>
        <begin position="49"/>
        <end position="74"/>
    </location>
</feature>
<feature type="transmembrane region" description="Helical" evidence="1">
    <location>
        <begin position="277"/>
        <end position="294"/>
    </location>
</feature>
<keyword evidence="1" id="KW-0812">Transmembrane</keyword>
<dbReference type="InterPro" id="IPR002656">
    <property type="entry name" value="Acyl_transf_3_dom"/>
</dbReference>
<dbReference type="Proteomes" id="UP000178198">
    <property type="component" value="Chromosome"/>
</dbReference>
<dbReference type="AlphaFoldDB" id="A0A1D9P7P7"/>
<dbReference type="OrthoDB" id="290051at2"/>
<evidence type="ECO:0000259" key="2">
    <source>
        <dbReference type="Pfam" id="PF01757"/>
    </source>
</evidence>
<feature type="transmembrane region" description="Helical" evidence="1">
    <location>
        <begin position="86"/>
        <end position="107"/>
    </location>
</feature>
<feature type="transmembrane region" description="Helical" evidence="1">
    <location>
        <begin position="220"/>
        <end position="243"/>
    </location>
</feature>
<reference evidence="3 4" key="1">
    <citation type="submission" date="2016-10" db="EMBL/GenBank/DDBJ databases">
        <title>Complete Genome Sequence of Flavobacterium sp. PK15.</title>
        <authorList>
            <person name="Ekwe A."/>
            <person name="Kim S.B."/>
        </authorList>
    </citation>
    <scope>NUCLEOTIDE SEQUENCE [LARGE SCALE GENOMIC DNA]</scope>
    <source>
        <strain evidence="3 4">PK15</strain>
    </source>
</reference>
<dbReference type="EMBL" id="CP017774">
    <property type="protein sequence ID" value="AOZ98552.1"/>
    <property type="molecule type" value="Genomic_DNA"/>
</dbReference>
<sequence>MKQERGRIAILDGFRALAIFFVMLCHFFSRYIKPYHKEDLYPYGADYDYFSYGFLGVQFFFIISGFVIFFTLENTLNFSTFWKKRLIRLFPSMLVASIIIYLFFNFFEDSNFLLSHRLLNFIPSLTFIKPELINNLVESTFGIQLNLDYLNGSYWSLWVEIQFYLFASLFFFCDKLNFIRNIIIISAFLCISNLVMYNIGGSNILGISYAKEITFYFTKWIAGGFNLLDYLPFFVIGMLFYLMFKNKDENKKNTIFVKGALLFFMSFVLFFSRDNIVRLLLMLMFFLFFVFIYYPNRLKVLQNSFFKKNGEASYFMYLIHENIGVFLIIVFGSFFKSFGFVLPLLIILFFSYLSILYYKYDTRINRFFKIKLLKE</sequence>
<dbReference type="KEGG" id="fcm:BIW12_03385"/>
<proteinExistence type="predicted"/>
<feature type="transmembrane region" description="Helical" evidence="1">
    <location>
        <begin position="182"/>
        <end position="200"/>
    </location>
</feature>
<evidence type="ECO:0000256" key="1">
    <source>
        <dbReference type="SAM" id="Phobius"/>
    </source>
</evidence>
<dbReference type="PANTHER" id="PTHR23028:SF53">
    <property type="entry name" value="ACYL_TRANSF_3 DOMAIN-CONTAINING PROTEIN"/>
    <property type="match status" value="1"/>
</dbReference>
<dbReference type="RefSeq" id="WP_071183820.1">
    <property type="nucleotide sequence ID" value="NZ_CP017774.1"/>
</dbReference>
<dbReference type="GO" id="GO:0009103">
    <property type="term" value="P:lipopolysaccharide biosynthetic process"/>
    <property type="evidence" value="ECO:0007669"/>
    <property type="project" value="TreeGrafter"/>
</dbReference>
<dbReference type="InterPro" id="IPR050879">
    <property type="entry name" value="Acyltransferase_3"/>
</dbReference>
<dbReference type="GO" id="GO:0016747">
    <property type="term" value="F:acyltransferase activity, transferring groups other than amino-acyl groups"/>
    <property type="evidence" value="ECO:0007669"/>
    <property type="project" value="InterPro"/>
</dbReference>
<feature type="transmembrane region" description="Helical" evidence="1">
    <location>
        <begin position="340"/>
        <end position="360"/>
    </location>
</feature>
<evidence type="ECO:0000313" key="3">
    <source>
        <dbReference type="EMBL" id="AOZ98552.1"/>
    </source>
</evidence>
<dbReference type="GO" id="GO:0016020">
    <property type="term" value="C:membrane"/>
    <property type="evidence" value="ECO:0007669"/>
    <property type="project" value="TreeGrafter"/>
</dbReference>
<feature type="transmembrane region" description="Helical" evidence="1">
    <location>
        <begin position="155"/>
        <end position="173"/>
    </location>
</feature>
<accession>A0A1D9P7P7</accession>
<gene>
    <name evidence="3" type="ORF">BIW12_03385</name>
</gene>
<evidence type="ECO:0000313" key="4">
    <source>
        <dbReference type="Proteomes" id="UP000178198"/>
    </source>
</evidence>